<dbReference type="Gene3D" id="3.40.50.2300">
    <property type="match status" value="1"/>
</dbReference>
<dbReference type="EMBL" id="CP003600">
    <property type="protein sequence ID" value="AFY93238.1"/>
    <property type="molecule type" value="Genomic_DNA"/>
</dbReference>
<evidence type="ECO:0000313" key="4">
    <source>
        <dbReference type="Proteomes" id="UP000010366"/>
    </source>
</evidence>
<evidence type="ECO:0000259" key="2">
    <source>
        <dbReference type="PROSITE" id="PS50110"/>
    </source>
</evidence>
<keyword evidence="3" id="KW-0238">DNA-binding</keyword>
<dbReference type="Pfam" id="PF00072">
    <property type="entry name" value="Response_reg"/>
    <property type="match status" value="1"/>
</dbReference>
<gene>
    <name evidence="3" type="ORF">Cha6605_2153</name>
</gene>
<dbReference type="KEGG" id="cmp:Cha6605_2153"/>
<accession>K9UF09</accession>
<dbReference type="PANTHER" id="PTHR44520:SF2">
    <property type="entry name" value="RESPONSE REGULATOR RCP1"/>
    <property type="match status" value="1"/>
</dbReference>
<dbReference type="GO" id="GO:0000160">
    <property type="term" value="P:phosphorelay signal transduction system"/>
    <property type="evidence" value="ECO:0007669"/>
    <property type="project" value="InterPro"/>
</dbReference>
<proteinExistence type="predicted"/>
<dbReference type="PROSITE" id="PS50110">
    <property type="entry name" value="RESPONSE_REGULATORY"/>
    <property type="match status" value="1"/>
</dbReference>
<dbReference type="InterPro" id="IPR052893">
    <property type="entry name" value="TCS_response_regulator"/>
</dbReference>
<dbReference type="InterPro" id="IPR001789">
    <property type="entry name" value="Sig_transdc_resp-reg_receiver"/>
</dbReference>
<dbReference type="InterPro" id="IPR011006">
    <property type="entry name" value="CheY-like_superfamily"/>
</dbReference>
<evidence type="ECO:0000313" key="3">
    <source>
        <dbReference type="EMBL" id="AFY93238.1"/>
    </source>
</evidence>
<evidence type="ECO:0000256" key="1">
    <source>
        <dbReference type="PROSITE-ProRule" id="PRU00169"/>
    </source>
</evidence>
<dbReference type="GO" id="GO:0003677">
    <property type="term" value="F:DNA binding"/>
    <property type="evidence" value="ECO:0007669"/>
    <property type="project" value="UniProtKB-KW"/>
</dbReference>
<dbReference type="STRING" id="1173020.Cha6605_2153"/>
<comment type="caution">
    <text evidence="1">Lacks conserved residue(s) required for the propagation of feature annotation.</text>
</comment>
<organism evidence="3 4">
    <name type="scientific">Chamaesiphon minutus (strain ATCC 27169 / PCC 6605)</name>
    <dbReference type="NCBI Taxonomy" id="1173020"/>
    <lineage>
        <taxon>Bacteria</taxon>
        <taxon>Bacillati</taxon>
        <taxon>Cyanobacteriota</taxon>
        <taxon>Cyanophyceae</taxon>
        <taxon>Gomontiellales</taxon>
        <taxon>Chamaesiphonaceae</taxon>
        <taxon>Chamaesiphon</taxon>
    </lineage>
</organism>
<sequence length="169" mass="19209">MYHQRLDYANRGIFATQSTGMNEGIMNESAPERSILPIVRDRDRAQLIETALQSFQHRVITLADGIEAIDFLYRRGDYVDAPRPDLILLELNLPDRDGLDLLAKIKTDPQLRRIPIVVLTTAASEADIFSTYLLQGNCHVVQSTDLDRLCQIVQRIEKFWFGIVTLPVA</sequence>
<reference evidence="3 4" key="1">
    <citation type="submission" date="2012-05" db="EMBL/GenBank/DDBJ databases">
        <title>Finished chromosome of genome of Chamaesiphon sp. PCC 6605.</title>
        <authorList>
            <consortium name="US DOE Joint Genome Institute"/>
            <person name="Gugger M."/>
            <person name="Coursin T."/>
            <person name="Rippka R."/>
            <person name="Tandeau De Marsac N."/>
            <person name="Huntemann M."/>
            <person name="Wei C.-L."/>
            <person name="Han J."/>
            <person name="Detter J.C."/>
            <person name="Han C."/>
            <person name="Tapia R."/>
            <person name="Chen A."/>
            <person name="Kyrpides N."/>
            <person name="Mavromatis K."/>
            <person name="Markowitz V."/>
            <person name="Szeto E."/>
            <person name="Ivanova N."/>
            <person name="Pagani I."/>
            <person name="Pati A."/>
            <person name="Goodwin L."/>
            <person name="Nordberg H.P."/>
            <person name="Cantor M.N."/>
            <person name="Hua S.X."/>
            <person name="Woyke T."/>
            <person name="Kerfeld C.A."/>
        </authorList>
    </citation>
    <scope>NUCLEOTIDE SEQUENCE [LARGE SCALE GENOMIC DNA]</scope>
    <source>
        <strain evidence="4">ATCC 27169 / PCC 6605</strain>
    </source>
</reference>
<dbReference type="SMART" id="SM00448">
    <property type="entry name" value="REC"/>
    <property type="match status" value="1"/>
</dbReference>
<dbReference type="eggNOG" id="COG0745">
    <property type="taxonomic scope" value="Bacteria"/>
</dbReference>
<dbReference type="PANTHER" id="PTHR44520">
    <property type="entry name" value="RESPONSE REGULATOR RCP1-RELATED"/>
    <property type="match status" value="1"/>
</dbReference>
<dbReference type="CDD" id="cd17557">
    <property type="entry name" value="REC_Rcp-like"/>
    <property type="match status" value="1"/>
</dbReference>
<name>K9UF09_CHAP6</name>
<dbReference type="SUPFAM" id="SSF52172">
    <property type="entry name" value="CheY-like"/>
    <property type="match status" value="1"/>
</dbReference>
<protein>
    <submittedName>
        <fullName evidence="3">Response regulator with CheY-like receiver domain and winged-helix DNA-binding domain</fullName>
    </submittedName>
</protein>
<dbReference type="Proteomes" id="UP000010366">
    <property type="component" value="Chromosome"/>
</dbReference>
<feature type="domain" description="Response regulatory" evidence="2">
    <location>
        <begin position="34"/>
        <end position="157"/>
    </location>
</feature>
<keyword evidence="4" id="KW-1185">Reference proteome</keyword>
<dbReference type="AlphaFoldDB" id="K9UF09"/>
<dbReference type="HOGENOM" id="CLU_000445_69_17_3"/>